<name>A0A7C4QPZ9_9PLAN</name>
<evidence type="ECO:0000313" key="5">
    <source>
        <dbReference type="EMBL" id="HGT40320.1"/>
    </source>
</evidence>
<dbReference type="EMBL" id="DSVQ01000016">
    <property type="protein sequence ID" value="HGT40320.1"/>
    <property type="molecule type" value="Genomic_DNA"/>
</dbReference>
<feature type="compositionally biased region" description="Low complexity" evidence="4">
    <location>
        <begin position="327"/>
        <end position="348"/>
    </location>
</feature>
<protein>
    <submittedName>
        <fullName evidence="5">Tetratricopeptide repeat protein</fullName>
    </submittedName>
</protein>
<feature type="region of interest" description="Disordered" evidence="4">
    <location>
        <begin position="1"/>
        <end position="22"/>
    </location>
</feature>
<feature type="repeat" description="TPR" evidence="3">
    <location>
        <begin position="222"/>
        <end position="255"/>
    </location>
</feature>
<feature type="region of interest" description="Disordered" evidence="4">
    <location>
        <begin position="322"/>
        <end position="392"/>
    </location>
</feature>
<feature type="repeat" description="TPR" evidence="3">
    <location>
        <begin position="158"/>
        <end position="191"/>
    </location>
</feature>
<dbReference type="InterPro" id="IPR019734">
    <property type="entry name" value="TPR_rpt"/>
</dbReference>
<organism evidence="5">
    <name type="scientific">Schlesneria paludicola</name>
    <dbReference type="NCBI Taxonomy" id="360056"/>
    <lineage>
        <taxon>Bacteria</taxon>
        <taxon>Pseudomonadati</taxon>
        <taxon>Planctomycetota</taxon>
        <taxon>Planctomycetia</taxon>
        <taxon>Planctomycetales</taxon>
        <taxon>Planctomycetaceae</taxon>
        <taxon>Schlesneria</taxon>
    </lineage>
</organism>
<evidence type="ECO:0000256" key="1">
    <source>
        <dbReference type="ARBA" id="ARBA00022737"/>
    </source>
</evidence>
<dbReference type="PROSITE" id="PS50005">
    <property type="entry name" value="TPR"/>
    <property type="match status" value="2"/>
</dbReference>
<dbReference type="Pfam" id="PF13414">
    <property type="entry name" value="TPR_11"/>
    <property type="match status" value="1"/>
</dbReference>
<dbReference type="Pfam" id="PF14559">
    <property type="entry name" value="TPR_19"/>
    <property type="match status" value="1"/>
</dbReference>
<dbReference type="SMART" id="SM00028">
    <property type="entry name" value="TPR"/>
    <property type="match status" value="4"/>
</dbReference>
<dbReference type="InterPro" id="IPR011990">
    <property type="entry name" value="TPR-like_helical_dom_sf"/>
</dbReference>
<dbReference type="Gene3D" id="1.25.40.10">
    <property type="entry name" value="Tetratricopeptide repeat domain"/>
    <property type="match status" value="1"/>
</dbReference>
<dbReference type="PANTHER" id="PTHR45586:SF1">
    <property type="entry name" value="LIPOPOLYSACCHARIDE ASSEMBLY PROTEIN B"/>
    <property type="match status" value="1"/>
</dbReference>
<gene>
    <name evidence="5" type="ORF">ENS64_13825</name>
</gene>
<reference evidence="5" key="1">
    <citation type="journal article" date="2020" name="mSystems">
        <title>Genome- and Community-Level Interaction Insights into Carbon Utilization and Element Cycling Functions of Hydrothermarchaeota in Hydrothermal Sediment.</title>
        <authorList>
            <person name="Zhou Z."/>
            <person name="Liu Y."/>
            <person name="Xu W."/>
            <person name="Pan J."/>
            <person name="Luo Z.H."/>
            <person name="Li M."/>
        </authorList>
    </citation>
    <scope>NUCLEOTIDE SEQUENCE [LARGE SCALE GENOMIC DNA]</scope>
    <source>
        <strain evidence="5">SpSt-508</strain>
    </source>
</reference>
<accession>A0A7C4QPZ9</accession>
<sequence>MQHESPSRVSFSRGFRKDESMLRSRDSWLVWPGEWVSAAVCAAALAGCSSTRLAMQGDTPPKLGAPPETAAVSVPGSPEFGAPRELKRPEKVHVAYGRWQEQQRQPALAREAYQKALDHDPKSVEALLGLARLDQLAGRPEEAARHLQRAQQLHPQEPLVYAGWGEFYASQQDWSQAIERYRQAIRLAPDEPLFKHQLGVAQVKSGAVQEGLASFASAVGEAEAYYNVGVLLYQLGRVPEAEQYLQRALSLKPELTPASKMLAKIQQQRGVGPAVASRLGAQTAPVVPGRSSTPASPPVITAGTTAPVPAIPPPAAIPLPPLPAPSSVPATSAATAQGAAAAQPGANAGWVAPTRAPVPSGWTAARPSDVQPASFTPPPATSPQQEQWQNQQ</sequence>
<dbReference type="InterPro" id="IPR051012">
    <property type="entry name" value="CellSynth/LPSAsmb/PSIAsmb"/>
</dbReference>
<dbReference type="AlphaFoldDB" id="A0A7C4QPZ9"/>
<keyword evidence="1" id="KW-0677">Repeat</keyword>
<dbReference type="SUPFAM" id="SSF48452">
    <property type="entry name" value="TPR-like"/>
    <property type="match status" value="1"/>
</dbReference>
<evidence type="ECO:0000256" key="4">
    <source>
        <dbReference type="SAM" id="MobiDB-lite"/>
    </source>
</evidence>
<evidence type="ECO:0000256" key="3">
    <source>
        <dbReference type="PROSITE-ProRule" id="PRU00339"/>
    </source>
</evidence>
<dbReference type="Pfam" id="PF00515">
    <property type="entry name" value="TPR_1"/>
    <property type="match status" value="1"/>
</dbReference>
<dbReference type="PROSITE" id="PS50293">
    <property type="entry name" value="TPR_REGION"/>
    <property type="match status" value="1"/>
</dbReference>
<comment type="caution">
    <text evidence="5">The sequence shown here is derived from an EMBL/GenBank/DDBJ whole genome shotgun (WGS) entry which is preliminary data.</text>
</comment>
<dbReference type="PANTHER" id="PTHR45586">
    <property type="entry name" value="TPR REPEAT-CONTAINING PROTEIN PA4667"/>
    <property type="match status" value="1"/>
</dbReference>
<keyword evidence="2 3" id="KW-0802">TPR repeat</keyword>
<evidence type="ECO:0000256" key="2">
    <source>
        <dbReference type="ARBA" id="ARBA00022803"/>
    </source>
</evidence>
<proteinExistence type="predicted"/>
<feature type="region of interest" description="Disordered" evidence="4">
    <location>
        <begin position="282"/>
        <end position="306"/>
    </location>
</feature>